<keyword evidence="1" id="KW-1133">Transmembrane helix</keyword>
<feature type="transmembrane region" description="Helical" evidence="1">
    <location>
        <begin position="162"/>
        <end position="182"/>
    </location>
</feature>
<feature type="transmembrane region" description="Helical" evidence="1">
    <location>
        <begin position="17"/>
        <end position="35"/>
    </location>
</feature>
<evidence type="ECO:0000313" key="2">
    <source>
        <dbReference type="EMBL" id="GLK67024.1"/>
    </source>
</evidence>
<evidence type="ECO:0000313" key="3">
    <source>
        <dbReference type="Proteomes" id="UP001143372"/>
    </source>
</evidence>
<protein>
    <submittedName>
        <fullName evidence="2">Uncharacterized protein</fullName>
    </submittedName>
</protein>
<keyword evidence="1" id="KW-0812">Transmembrane</keyword>
<keyword evidence="3" id="KW-1185">Reference proteome</keyword>
<gene>
    <name evidence="2" type="ORF">GCM10008179_06620</name>
</gene>
<comment type="caution">
    <text evidence="2">The sequence shown here is derived from an EMBL/GenBank/DDBJ whole genome shotgun (WGS) entry which is preliminary data.</text>
</comment>
<dbReference type="RefSeq" id="WP_271167290.1">
    <property type="nucleotide sequence ID" value="NZ_BSFI01000003.1"/>
</dbReference>
<reference evidence="2" key="2">
    <citation type="submission" date="2023-01" db="EMBL/GenBank/DDBJ databases">
        <authorList>
            <person name="Sun Q."/>
            <person name="Evtushenko L."/>
        </authorList>
    </citation>
    <scope>NUCLEOTIDE SEQUENCE</scope>
    <source>
        <strain evidence="2">VKM B-2347</strain>
    </source>
</reference>
<sequence length="189" mass="21215">MFQTIFAYVAADPKIQATIYSVVSSTLLAIVGKLLSARARLRWGRVHYNHFMIKNKDGGLSAVVTANYTISNTGRAAAKEIEVSFNWEPEHYEVWPHKEYSTSKREDGRFIIKVPRINIAESVNIAIINAGNTAPDLTYIGHNEGSVKEIPIFPQRVWPQKVAYASAALMLVGLMTILYWIFRGIIAVF</sequence>
<evidence type="ECO:0000256" key="1">
    <source>
        <dbReference type="SAM" id="Phobius"/>
    </source>
</evidence>
<dbReference type="Proteomes" id="UP001143372">
    <property type="component" value="Unassembled WGS sequence"/>
</dbReference>
<proteinExistence type="predicted"/>
<reference evidence="2" key="1">
    <citation type="journal article" date="2014" name="Int. J. Syst. Evol. Microbiol.">
        <title>Complete genome sequence of Corynebacterium casei LMG S-19264T (=DSM 44701T), isolated from a smear-ripened cheese.</title>
        <authorList>
            <consortium name="US DOE Joint Genome Institute (JGI-PGF)"/>
            <person name="Walter F."/>
            <person name="Albersmeier A."/>
            <person name="Kalinowski J."/>
            <person name="Ruckert C."/>
        </authorList>
    </citation>
    <scope>NUCLEOTIDE SEQUENCE</scope>
    <source>
        <strain evidence="2">VKM B-2347</strain>
    </source>
</reference>
<accession>A0A9W6J070</accession>
<dbReference type="AlphaFoldDB" id="A0A9W6J070"/>
<dbReference type="EMBL" id="BSFI01000003">
    <property type="protein sequence ID" value="GLK67024.1"/>
    <property type="molecule type" value="Genomic_DNA"/>
</dbReference>
<keyword evidence="1" id="KW-0472">Membrane</keyword>
<name>A0A9W6J070_9HYPH</name>
<organism evidence="2 3">
    <name type="scientific">Hansschlegelia plantiphila</name>
    <dbReference type="NCBI Taxonomy" id="374655"/>
    <lineage>
        <taxon>Bacteria</taxon>
        <taxon>Pseudomonadati</taxon>
        <taxon>Pseudomonadota</taxon>
        <taxon>Alphaproteobacteria</taxon>
        <taxon>Hyphomicrobiales</taxon>
        <taxon>Methylopilaceae</taxon>
        <taxon>Hansschlegelia</taxon>
    </lineage>
</organism>